<dbReference type="EMBL" id="LQQC01000012">
    <property type="protein sequence ID" value="KXZ57429.1"/>
    <property type="molecule type" value="Genomic_DNA"/>
</dbReference>
<dbReference type="Proteomes" id="UP000243589">
    <property type="component" value="Unassembled WGS sequence"/>
</dbReference>
<dbReference type="PANTHER" id="PTHR38442">
    <property type="entry name" value="INNER MEMBRANE PROTEIN-RELATED"/>
    <property type="match status" value="1"/>
</dbReference>
<accession>A0A150H5P4</accession>
<reference evidence="2 3" key="1">
    <citation type="submission" date="2016-01" db="EMBL/GenBank/DDBJ databases">
        <title>Use of Whole Genome Sequencing to ascertain that Brevibacterium massiliense (Roux, Raoult 2009) is a later heterotypic synonym of Brevibacterium ravenspurgense (Mages 2008).</title>
        <authorList>
            <person name="Bernier A.-M."/>
            <person name="Burdz T."/>
            <person name="Huynh C."/>
            <person name="Pachecho A.L."/>
            <person name="Wiebe D."/>
            <person name="Bonner C."/>
            <person name="Bernard K."/>
        </authorList>
    </citation>
    <scope>NUCLEOTIDE SEQUENCE [LARGE SCALE GENOMIC DNA]</scope>
    <source>
        <strain evidence="2 3">CCUG56047</strain>
    </source>
</reference>
<dbReference type="Pfam" id="PF04286">
    <property type="entry name" value="DUF445"/>
    <property type="match status" value="1"/>
</dbReference>
<dbReference type="GO" id="GO:0005886">
    <property type="term" value="C:plasma membrane"/>
    <property type="evidence" value="ECO:0007669"/>
    <property type="project" value="TreeGrafter"/>
</dbReference>
<feature type="transmembrane region" description="Helical" evidence="1">
    <location>
        <begin position="24"/>
        <end position="42"/>
    </location>
</feature>
<dbReference type="InterPro" id="IPR007383">
    <property type="entry name" value="DUF445"/>
</dbReference>
<keyword evidence="1" id="KW-0812">Transmembrane</keyword>
<keyword evidence="1" id="KW-0472">Membrane</keyword>
<protein>
    <recommendedName>
        <fullName evidence="4">DUF445 domain-containing protein</fullName>
    </recommendedName>
</protein>
<evidence type="ECO:0000313" key="2">
    <source>
        <dbReference type="EMBL" id="KXZ57429.1"/>
    </source>
</evidence>
<dbReference type="PATRIC" id="fig|479117.4.peg.1935"/>
<dbReference type="AlphaFoldDB" id="A0A150H5P4"/>
<keyword evidence="1" id="KW-1133">Transmembrane helix</keyword>
<name>A0A150H5P4_9MICO</name>
<evidence type="ECO:0000256" key="1">
    <source>
        <dbReference type="SAM" id="Phobius"/>
    </source>
</evidence>
<feature type="transmembrane region" description="Helical" evidence="1">
    <location>
        <begin position="54"/>
        <end position="74"/>
    </location>
</feature>
<comment type="caution">
    <text evidence="2">The sequence shown here is derived from an EMBL/GenBank/DDBJ whole genome shotgun (WGS) entry which is preliminary data.</text>
</comment>
<keyword evidence="3" id="KW-1185">Reference proteome</keyword>
<organism evidence="2 3">
    <name type="scientific">Brevibacterium ravenspurgense</name>
    <dbReference type="NCBI Taxonomy" id="479117"/>
    <lineage>
        <taxon>Bacteria</taxon>
        <taxon>Bacillati</taxon>
        <taxon>Actinomycetota</taxon>
        <taxon>Actinomycetes</taxon>
        <taxon>Micrococcales</taxon>
        <taxon>Brevibacteriaceae</taxon>
        <taxon>Brevibacterium</taxon>
    </lineage>
</organism>
<evidence type="ECO:0008006" key="4">
    <source>
        <dbReference type="Google" id="ProtNLM"/>
    </source>
</evidence>
<sequence length="421" mass="46003">MSTQQNTPVTEEDRRIALRRMRTLATGLLVAAALIWLATVIFTDSTGVWGFVKAGSEAAMIGALADWFAVTALFRHPLGLPIPHTAIIPRKKDVLGESLSAFVASNFLTYDTVAPKVESARVTQRVGAWLSKPSSQDAVVRRAGMGLQYVLDRVDDDAVADLTRDVLVPRLIQVRKAPVLGRLMQEIVADGAHEHLVDLVAGEAHSWLLYNPQVVDDIVSQRAPEWVPRFANRMVSDKLHREIVGWIADVRDNRSHRARGALNEWLTGIGTQLQEESSLAERVEATLADMLSREAVVTSAVAMWESTSRLLRESVLDADGTVQQKLRDGLAEFAARMTDDEAFANKWNHTLAVAVADGVESFGGELTSVISDTIASWDAREAAEKIELYVGKDLQYIRINGTVIGCLAGLLIHTVAVLIGG</sequence>
<feature type="transmembrane region" description="Helical" evidence="1">
    <location>
        <begin position="399"/>
        <end position="419"/>
    </location>
</feature>
<dbReference type="RefSeq" id="WP_062022889.1">
    <property type="nucleotide sequence ID" value="NZ_LQQC01000012.1"/>
</dbReference>
<proteinExistence type="predicted"/>
<evidence type="ECO:0000313" key="3">
    <source>
        <dbReference type="Proteomes" id="UP000243589"/>
    </source>
</evidence>
<gene>
    <name evidence="2" type="ORF">Bravens_01951</name>
</gene>
<dbReference type="PANTHER" id="PTHR38442:SF1">
    <property type="entry name" value="INNER MEMBRANE PROTEIN"/>
    <property type="match status" value="1"/>
</dbReference>